<protein>
    <submittedName>
        <fullName evidence="1 2">Uncharacterized protein</fullName>
    </submittedName>
</protein>
<keyword evidence="3" id="KW-1185">Reference proteome</keyword>
<sequence length="183" mass="20466">MKAIFRCGNRISRPTSESSCSNLIKHASNCIRKLNKTQKNHTLDGFGITGTGAIEEKEVLQLCAIWYAEAARPFLALVDASHQKILHPTVLKNLPTKKAVSKDIHLLYSAIQGSYQSRLQAHKGALYLGVDAWQSPNGYDILGVVIYRLKEEDTGEFELEAMPLDFVQLSQRHPGEYLAKTIR</sequence>
<proteinExistence type="predicted"/>
<reference evidence="2" key="4">
    <citation type="submission" date="2025-05" db="UniProtKB">
        <authorList>
            <consortium name="EnsemblFungi"/>
        </authorList>
    </citation>
    <scope>IDENTIFICATION</scope>
    <source>
        <strain evidence="2">isolate 1-1 / race 1 (BBBD)</strain>
    </source>
</reference>
<evidence type="ECO:0000313" key="2">
    <source>
        <dbReference type="EnsemblFungi" id="PTTG_07579-t43_1-p1"/>
    </source>
</evidence>
<reference evidence="1" key="1">
    <citation type="submission" date="2009-11" db="EMBL/GenBank/DDBJ databases">
        <authorList>
            <consortium name="The Broad Institute Genome Sequencing Platform"/>
            <person name="Ward D."/>
            <person name="Feldgarden M."/>
            <person name="Earl A."/>
            <person name="Young S.K."/>
            <person name="Zeng Q."/>
            <person name="Koehrsen M."/>
            <person name="Alvarado L."/>
            <person name="Berlin A."/>
            <person name="Bochicchio J."/>
            <person name="Borenstein D."/>
            <person name="Chapman S.B."/>
            <person name="Chen Z."/>
            <person name="Engels R."/>
            <person name="Freedman E."/>
            <person name="Gellesch M."/>
            <person name="Goldberg J."/>
            <person name="Griggs A."/>
            <person name="Gujja S."/>
            <person name="Heilman E."/>
            <person name="Heiman D."/>
            <person name="Hepburn T."/>
            <person name="Howarth C."/>
            <person name="Jen D."/>
            <person name="Larson L."/>
            <person name="Lewis B."/>
            <person name="Mehta T."/>
            <person name="Park D."/>
            <person name="Pearson M."/>
            <person name="Roberts A."/>
            <person name="Saif S."/>
            <person name="Shea T."/>
            <person name="Shenoy N."/>
            <person name="Sisk P."/>
            <person name="Stolte C."/>
            <person name="Sykes S."/>
            <person name="Thomson T."/>
            <person name="Walk T."/>
            <person name="White J."/>
            <person name="Yandava C."/>
            <person name="Izard J."/>
            <person name="Baranova O.V."/>
            <person name="Blanton J.M."/>
            <person name="Tanner A.C."/>
            <person name="Dewhirst F.E."/>
            <person name="Haas B."/>
            <person name="Nusbaum C."/>
            <person name="Birren B."/>
        </authorList>
    </citation>
    <scope>NUCLEOTIDE SEQUENCE [LARGE SCALE GENOMIC DNA]</scope>
    <source>
        <strain evidence="1">1-1 BBBD Race 1</strain>
    </source>
</reference>
<name>A0A180H495_PUCT1</name>
<dbReference type="AlphaFoldDB" id="A0A180H495"/>
<accession>A0A180H495</accession>
<reference evidence="1" key="2">
    <citation type="submission" date="2016-05" db="EMBL/GenBank/DDBJ databases">
        <title>Comparative analysis highlights variable genome content of wheat rusts and divergence of the mating loci.</title>
        <authorList>
            <person name="Cuomo C.A."/>
            <person name="Bakkeren G."/>
            <person name="Szabo L."/>
            <person name="Khalil H."/>
            <person name="Joly D."/>
            <person name="Goldberg J."/>
            <person name="Young S."/>
            <person name="Zeng Q."/>
            <person name="Fellers J."/>
        </authorList>
    </citation>
    <scope>NUCLEOTIDE SEQUENCE [LARGE SCALE GENOMIC DNA]</scope>
    <source>
        <strain evidence="1">1-1 BBBD Race 1</strain>
    </source>
</reference>
<dbReference type="OrthoDB" id="2503796at2759"/>
<feature type="non-terminal residue" evidence="1">
    <location>
        <position position="183"/>
    </location>
</feature>
<dbReference type="Proteomes" id="UP000005240">
    <property type="component" value="Unassembled WGS sequence"/>
</dbReference>
<dbReference type="EMBL" id="ADAS02000003">
    <property type="protein sequence ID" value="OAV99478.1"/>
    <property type="molecule type" value="Genomic_DNA"/>
</dbReference>
<organism evidence="1">
    <name type="scientific">Puccinia triticina (isolate 1-1 / race 1 (BBBD))</name>
    <name type="common">Brown leaf rust fungus</name>
    <dbReference type="NCBI Taxonomy" id="630390"/>
    <lineage>
        <taxon>Eukaryota</taxon>
        <taxon>Fungi</taxon>
        <taxon>Dikarya</taxon>
        <taxon>Basidiomycota</taxon>
        <taxon>Pucciniomycotina</taxon>
        <taxon>Pucciniomycetes</taxon>
        <taxon>Pucciniales</taxon>
        <taxon>Pucciniaceae</taxon>
        <taxon>Puccinia</taxon>
    </lineage>
</organism>
<reference evidence="2 3" key="3">
    <citation type="journal article" date="2017" name="G3 (Bethesda)">
        <title>Comparative analysis highlights variable genome content of wheat rusts and divergence of the mating loci.</title>
        <authorList>
            <person name="Cuomo C.A."/>
            <person name="Bakkeren G."/>
            <person name="Khalil H.B."/>
            <person name="Panwar V."/>
            <person name="Joly D."/>
            <person name="Linning R."/>
            <person name="Sakthikumar S."/>
            <person name="Song X."/>
            <person name="Adiconis X."/>
            <person name="Fan L."/>
            <person name="Goldberg J.M."/>
            <person name="Levin J.Z."/>
            <person name="Young S."/>
            <person name="Zeng Q."/>
            <person name="Anikster Y."/>
            <person name="Bruce M."/>
            <person name="Wang M."/>
            <person name="Yin C."/>
            <person name="McCallum B."/>
            <person name="Szabo L.J."/>
            <person name="Hulbert S."/>
            <person name="Chen X."/>
            <person name="Fellers J.P."/>
        </authorList>
    </citation>
    <scope>NUCLEOTIDE SEQUENCE</scope>
    <source>
        <strain evidence="3">Isolate 1-1 / race 1 (BBBD)</strain>
        <strain evidence="2">isolate 1-1 / race 1 (BBBD)</strain>
    </source>
</reference>
<evidence type="ECO:0000313" key="3">
    <source>
        <dbReference type="Proteomes" id="UP000005240"/>
    </source>
</evidence>
<gene>
    <name evidence="1" type="ORF">PTTG_07579</name>
</gene>
<dbReference type="EnsemblFungi" id="PTTG_07579-t43_1">
    <property type="protein sequence ID" value="PTTG_07579-t43_1-p1"/>
    <property type="gene ID" value="PTTG_07579"/>
</dbReference>
<evidence type="ECO:0000313" key="1">
    <source>
        <dbReference type="EMBL" id="OAV99478.1"/>
    </source>
</evidence>